<proteinExistence type="predicted"/>
<evidence type="ECO:0000256" key="1">
    <source>
        <dbReference type="SAM" id="MobiDB-lite"/>
    </source>
</evidence>
<dbReference type="GO" id="GO:0030955">
    <property type="term" value="F:potassium ion binding"/>
    <property type="evidence" value="ECO:0007669"/>
    <property type="project" value="InterPro"/>
</dbReference>
<evidence type="ECO:0000259" key="2">
    <source>
        <dbReference type="Pfam" id="PF00224"/>
    </source>
</evidence>
<name>A0A0M3HIB9_ASCLU</name>
<reference evidence="4" key="1">
    <citation type="submission" date="2017-02" db="UniProtKB">
        <authorList>
            <consortium name="WormBaseParasite"/>
        </authorList>
    </citation>
    <scope>IDENTIFICATION</scope>
</reference>
<dbReference type="WBParaSite" id="ALUE_0000126401-mRNA-1">
    <property type="protein sequence ID" value="ALUE_0000126401-mRNA-1"/>
    <property type="gene ID" value="ALUE_0000126401"/>
</dbReference>
<dbReference type="GO" id="GO:0000287">
    <property type="term" value="F:magnesium ion binding"/>
    <property type="evidence" value="ECO:0007669"/>
    <property type="project" value="InterPro"/>
</dbReference>
<accession>A0A0M3HIB9</accession>
<dbReference type="InterPro" id="IPR015806">
    <property type="entry name" value="Pyrv_Knase_insert_dom_sf"/>
</dbReference>
<sequence>MGGVLQSHSTQRDPKYAQGATAEVEVKKDSTVTLTIDPKYKDKCTEEKIYIDYRNITKIMCPGKRIFIDDGLICLRVTKVGESLPPG</sequence>
<keyword evidence="3" id="KW-1185">Reference proteome</keyword>
<dbReference type="AlphaFoldDB" id="A0A0M3HIB9"/>
<dbReference type="Gene3D" id="2.40.33.10">
    <property type="entry name" value="PK beta-barrel domain-like"/>
    <property type="match status" value="1"/>
</dbReference>
<dbReference type="Proteomes" id="UP000036681">
    <property type="component" value="Unplaced"/>
</dbReference>
<dbReference type="InterPro" id="IPR015793">
    <property type="entry name" value="Pyrv_Knase_brl"/>
</dbReference>
<dbReference type="Pfam" id="PF00224">
    <property type="entry name" value="PK"/>
    <property type="match status" value="1"/>
</dbReference>
<evidence type="ECO:0000313" key="4">
    <source>
        <dbReference type="WBParaSite" id="ALUE_0000126401-mRNA-1"/>
    </source>
</evidence>
<feature type="domain" description="Pyruvate kinase barrel" evidence="2">
    <location>
        <begin position="18"/>
        <end position="82"/>
    </location>
</feature>
<organism evidence="3 4">
    <name type="scientific">Ascaris lumbricoides</name>
    <name type="common">Giant roundworm</name>
    <dbReference type="NCBI Taxonomy" id="6252"/>
    <lineage>
        <taxon>Eukaryota</taxon>
        <taxon>Metazoa</taxon>
        <taxon>Ecdysozoa</taxon>
        <taxon>Nematoda</taxon>
        <taxon>Chromadorea</taxon>
        <taxon>Rhabditida</taxon>
        <taxon>Spirurina</taxon>
        <taxon>Ascaridomorpha</taxon>
        <taxon>Ascaridoidea</taxon>
        <taxon>Ascarididae</taxon>
        <taxon>Ascaris</taxon>
    </lineage>
</organism>
<feature type="region of interest" description="Disordered" evidence="1">
    <location>
        <begin position="1"/>
        <end position="22"/>
    </location>
</feature>
<dbReference type="GO" id="GO:0004743">
    <property type="term" value="F:pyruvate kinase activity"/>
    <property type="evidence" value="ECO:0007669"/>
    <property type="project" value="InterPro"/>
</dbReference>
<evidence type="ECO:0000313" key="3">
    <source>
        <dbReference type="Proteomes" id="UP000036681"/>
    </source>
</evidence>
<dbReference type="InterPro" id="IPR011037">
    <property type="entry name" value="Pyrv_Knase-like_insert_dom_sf"/>
</dbReference>
<protein>
    <submittedName>
        <fullName evidence="4">PK domain-containing protein</fullName>
    </submittedName>
</protein>
<dbReference type="SUPFAM" id="SSF50800">
    <property type="entry name" value="PK beta-barrel domain-like"/>
    <property type="match status" value="1"/>
</dbReference>